<feature type="signal peptide" evidence="3">
    <location>
        <begin position="1"/>
        <end position="15"/>
    </location>
</feature>
<dbReference type="AlphaFoldDB" id="A0A0L1IXL4"/>
<evidence type="ECO:0000313" key="4">
    <source>
        <dbReference type="EMBL" id="KNG84239.1"/>
    </source>
</evidence>
<dbReference type="Proteomes" id="UP000037505">
    <property type="component" value="Unassembled WGS sequence"/>
</dbReference>
<evidence type="ECO:0000256" key="3">
    <source>
        <dbReference type="SAM" id="SignalP"/>
    </source>
</evidence>
<feature type="chain" id="PRO_5012813852" description="Hydrophobin" evidence="3">
    <location>
        <begin position="16"/>
        <end position="132"/>
    </location>
</feature>
<dbReference type="GeneID" id="26809209"/>
<dbReference type="Gene3D" id="3.20.120.10">
    <property type="entry name" value="Hydrophobin"/>
    <property type="match status" value="1"/>
</dbReference>
<dbReference type="SUPFAM" id="SSF101751">
    <property type="entry name" value="Hydrophobin II, HfbII"/>
    <property type="match status" value="1"/>
</dbReference>
<dbReference type="PANTHER" id="PTHR42341:SF2">
    <property type="entry name" value="HYDROPHOBIN"/>
    <property type="match status" value="1"/>
</dbReference>
<reference evidence="4 5" key="1">
    <citation type="submission" date="2014-06" db="EMBL/GenBank/DDBJ databases">
        <title>The Genome of the Aflatoxigenic Filamentous Fungus Aspergillus nomius.</title>
        <authorList>
            <person name="Moore M.G."/>
            <person name="Shannon B.M."/>
            <person name="Brian M.M."/>
        </authorList>
    </citation>
    <scope>NUCLEOTIDE SEQUENCE [LARGE SCALE GENOMIC DNA]</scope>
    <source>
        <strain evidence="4 5">NRRL 13137</strain>
    </source>
</reference>
<evidence type="ECO:0000256" key="2">
    <source>
        <dbReference type="ARBA" id="ARBA00023157"/>
    </source>
</evidence>
<organism evidence="4 5">
    <name type="scientific">Aspergillus nomiae NRRL (strain ATCC 15546 / NRRL 13137 / CBS 260.88 / M93)</name>
    <dbReference type="NCBI Taxonomy" id="1509407"/>
    <lineage>
        <taxon>Eukaryota</taxon>
        <taxon>Fungi</taxon>
        <taxon>Dikarya</taxon>
        <taxon>Ascomycota</taxon>
        <taxon>Pezizomycotina</taxon>
        <taxon>Eurotiomycetes</taxon>
        <taxon>Eurotiomycetidae</taxon>
        <taxon>Eurotiales</taxon>
        <taxon>Aspergillaceae</taxon>
        <taxon>Aspergillus</taxon>
        <taxon>Aspergillus subgen. Circumdati</taxon>
    </lineage>
</organism>
<dbReference type="InterPro" id="IPR036686">
    <property type="entry name" value="Class_II_Hydrophobin_sf"/>
</dbReference>
<dbReference type="RefSeq" id="XP_015405162.1">
    <property type="nucleotide sequence ID" value="XM_015552661.1"/>
</dbReference>
<keyword evidence="2" id="KW-1015">Disulfide bond</keyword>
<comment type="similarity">
    <text evidence="1">Belongs to the cerato-ulmin hydrophobin family.</text>
</comment>
<keyword evidence="5" id="KW-1185">Reference proteome</keyword>
<dbReference type="STRING" id="1509407.A0A0L1IXL4"/>
<gene>
    <name evidence="4" type="ORF">ANOM_007405</name>
</gene>
<evidence type="ECO:0008006" key="6">
    <source>
        <dbReference type="Google" id="ProtNLM"/>
    </source>
</evidence>
<dbReference type="EMBL" id="JNOM01000219">
    <property type="protein sequence ID" value="KNG84239.1"/>
    <property type="molecule type" value="Genomic_DNA"/>
</dbReference>
<dbReference type="Pfam" id="PF06766">
    <property type="entry name" value="Hydrophobin_2"/>
    <property type="match status" value="1"/>
</dbReference>
<comment type="caution">
    <text evidence="4">The sequence shown here is derived from an EMBL/GenBank/DDBJ whole genome shotgun (WGS) entry which is preliminary data.</text>
</comment>
<evidence type="ECO:0000313" key="5">
    <source>
        <dbReference type="Proteomes" id="UP000037505"/>
    </source>
</evidence>
<dbReference type="CDD" id="cd23508">
    <property type="entry name" value="hydrophobin_II"/>
    <property type="match status" value="1"/>
</dbReference>
<evidence type="ECO:0000256" key="1">
    <source>
        <dbReference type="ARBA" id="ARBA00009576"/>
    </source>
</evidence>
<dbReference type="PANTHER" id="PTHR42341">
    <property type="entry name" value="HYDROPHOBIN"/>
    <property type="match status" value="1"/>
</dbReference>
<dbReference type="GO" id="GO:0005576">
    <property type="term" value="C:extracellular region"/>
    <property type="evidence" value="ECO:0007669"/>
    <property type="project" value="InterPro"/>
</dbReference>
<protein>
    <recommendedName>
        <fullName evidence="6">Hydrophobin</fullName>
    </recommendedName>
</protein>
<sequence length="132" mass="12990">MRVLALCLALVPALAAPLNEPGSSDGINGYGNVGNNGNGLHDSHNGGNNGNSQHGNGSAGSAGPVCSGALLNSQAQCCTTGILNLANTDCKPASRLYSSTDDFKAACASDGRSAQCCSIPVAGMALLCNPVA</sequence>
<proteinExistence type="inferred from homology"/>
<name>A0A0L1IXL4_ASPN3</name>
<accession>A0A0L1IXL4</accession>
<keyword evidence="3" id="KW-0732">Signal</keyword>
<dbReference type="InterPro" id="IPR010636">
    <property type="entry name" value="Class_II_hydrophobin"/>
</dbReference>